<comment type="caution">
    <text evidence="2">The sequence shown here is derived from an EMBL/GenBank/DDBJ whole genome shotgun (WGS) entry which is preliminary data.</text>
</comment>
<evidence type="ECO:0000313" key="2">
    <source>
        <dbReference type="EMBL" id="HIR13217.1"/>
    </source>
</evidence>
<dbReference type="Proteomes" id="UP000886757">
    <property type="component" value="Unassembled WGS sequence"/>
</dbReference>
<sequence>MSSLYELTEAYDTVLEMLYDPEVDEQAVIDTLDGIEGEIEDKADNYARLIRELQADADKLKEEEQRMAARRRSLESRADRLKRNLQANLEFIGKTKFKTALFTFSISPNGGLQPLTITENLGEIPGKYLIPQPPVPDKDKIRELLKSKEVEWAHLEPRGKSLRIR</sequence>
<reference evidence="2" key="2">
    <citation type="journal article" date="2021" name="PeerJ">
        <title>Extensive microbial diversity within the chicken gut microbiome revealed by metagenomics and culture.</title>
        <authorList>
            <person name="Gilroy R."/>
            <person name="Ravi A."/>
            <person name="Getino M."/>
            <person name="Pursley I."/>
            <person name="Horton D.L."/>
            <person name="Alikhan N.F."/>
            <person name="Baker D."/>
            <person name="Gharbi K."/>
            <person name="Hall N."/>
            <person name="Watson M."/>
            <person name="Adriaenssens E.M."/>
            <person name="Foster-Nyarko E."/>
            <person name="Jarju S."/>
            <person name="Secka A."/>
            <person name="Antonio M."/>
            <person name="Oren A."/>
            <person name="Chaudhuri R.R."/>
            <person name="La Ragione R."/>
            <person name="Hildebrand F."/>
            <person name="Pallen M.J."/>
        </authorList>
    </citation>
    <scope>NUCLEOTIDE SEQUENCE</scope>
    <source>
        <strain evidence="2">ChiSjej4B22-8148</strain>
    </source>
</reference>
<name>A0A9D1ABJ3_9FIRM</name>
<dbReference type="Pfam" id="PF05565">
    <property type="entry name" value="Sipho_Gp157"/>
    <property type="match status" value="1"/>
</dbReference>
<reference evidence="2" key="1">
    <citation type="submission" date="2020-10" db="EMBL/GenBank/DDBJ databases">
        <authorList>
            <person name="Gilroy R."/>
        </authorList>
    </citation>
    <scope>NUCLEOTIDE SEQUENCE</scope>
    <source>
        <strain evidence="2">ChiSjej4B22-8148</strain>
    </source>
</reference>
<accession>A0A9D1ABJ3</accession>
<dbReference type="AlphaFoldDB" id="A0A9D1ABJ3"/>
<evidence type="ECO:0000313" key="3">
    <source>
        <dbReference type="Proteomes" id="UP000886757"/>
    </source>
</evidence>
<protein>
    <submittedName>
        <fullName evidence="2">Siphovirus Gp157 family protein</fullName>
    </submittedName>
</protein>
<keyword evidence="1" id="KW-0175">Coiled coil</keyword>
<proteinExistence type="predicted"/>
<dbReference type="InterPro" id="IPR008840">
    <property type="entry name" value="Sipho_Gp157"/>
</dbReference>
<organism evidence="2 3">
    <name type="scientific">Candidatus Choladousia intestinavium</name>
    <dbReference type="NCBI Taxonomy" id="2840727"/>
    <lineage>
        <taxon>Bacteria</taxon>
        <taxon>Bacillati</taxon>
        <taxon>Bacillota</taxon>
        <taxon>Clostridia</taxon>
        <taxon>Lachnospirales</taxon>
        <taxon>Lachnospiraceae</taxon>
        <taxon>Lachnospiraceae incertae sedis</taxon>
        <taxon>Candidatus Choladousia</taxon>
    </lineage>
</organism>
<dbReference type="EMBL" id="DVGK01000055">
    <property type="protein sequence ID" value="HIR13217.1"/>
    <property type="molecule type" value="Genomic_DNA"/>
</dbReference>
<feature type="coiled-coil region" evidence="1">
    <location>
        <begin position="32"/>
        <end position="84"/>
    </location>
</feature>
<evidence type="ECO:0000256" key="1">
    <source>
        <dbReference type="SAM" id="Coils"/>
    </source>
</evidence>
<gene>
    <name evidence="2" type="ORF">IAB31_04760</name>
</gene>